<accession>A0ABR5IRA3</accession>
<feature type="domain" description="Amidohydrolase-related" evidence="3">
    <location>
        <begin position="55"/>
        <end position="111"/>
    </location>
</feature>
<keyword evidence="5" id="KW-1185">Reference proteome</keyword>
<evidence type="ECO:0000259" key="3">
    <source>
        <dbReference type="Pfam" id="PF01979"/>
    </source>
</evidence>
<proteinExistence type="inferred from homology"/>
<dbReference type="EMBL" id="LGUT01004803">
    <property type="protein sequence ID" value="KOG34215.1"/>
    <property type="molecule type" value="Genomic_DNA"/>
</dbReference>
<dbReference type="InterPro" id="IPR011059">
    <property type="entry name" value="Metal-dep_hydrolase_composite"/>
</dbReference>
<dbReference type="Proteomes" id="UP000037020">
    <property type="component" value="Unassembled WGS sequence"/>
</dbReference>
<feature type="non-terminal residue" evidence="4">
    <location>
        <position position="114"/>
    </location>
</feature>
<dbReference type="InterPro" id="IPR032466">
    <property type="entry name" value="Metal_Hydrolase"/>
</dbReference>
<dbReference type="InterPro" id="IPR006680">
    <property type="entry name" value="Amidohydro-rel"/>
</dbReference>
<reference evidence="4 5" key="1">
    <citation type="submission" date="2015-07" db="EMBL/GenBank/DDBJ databases">
        <authorList>
            <person name="Ju K.-S."/>
            <person name="Doroghazi J.R."/>
            <person name="Metcalf W.W."/>
        </authorList>
    </citation>
    <scope>NUCLEOTIDE SEQUENCE [LARGE SCALE GENOMIC DNA]</scope>
    <source>
        <strain evidence="4 5">NRRL B-3589</strain>
    </source>
</reference>
<comment type="caution">
    <text evidence="4">The sequence shown here is derived from an EMBL/GenBank/DDBJ whole genome shotgun (WGS) entry which is preliminary data.</text>
</comment>
<evidence type="ECO:0000256" key="1">
    <source>
        <dbReference type="ARBA" id="ARBA00010716"/>
    </source>
</evidence>
<evidence type="ECO:0000313" key="4">
    <source>
        <dbReference type="EMBL" id="KOG34215.1"/>
    </source>
</evidence>
<sequence length="114" mass="11455">MVERTVLSGARVVLPSGVVDDGRVTVEGRRLVDAGTAAPDGPRGAATALDLTGHTIVPGFVDIHVHGGGGASFSSGTAEEALTTIRTHRAHGTTTTVASTVTGDLDDLARQAAV</sequence>
<dbReference type="SUPFAM" id="SSF51338">
    <property type="entry name" value="Composite domain of metallo-dependent hydrolases"/>
    <property type="match status" value="1"/>
</dbReference>
<dbReference type="PANTHER" id="PTHR11113:SF14">
    <property type="entry name" value="N-ACETYLGLUCOSAMINE-6-PHOSPHATE DEACETYLASE"/>
    <property type="match status" value="1"/>
</dbReference>
<keyword evidence="2" id="KW-0378">Hydrolase</keyword>
<protein>
    <submittedName>
        <fullName evidence="4">N-acetylglucosamine-6-phosphate deacetylase</fullName>
    </submittedName>
</protein>
<comment type="similarity">
    <text evidence="1">Belongs to the metallo-dependent hydrolases superfamily. NagA family.</text>
</comment>
<evidence type="ECO:0000313" key="5">
    <source>
        <dbReference type="Proteomes" id="UP000037020"/>
    </source>
</evidence>
<dbReference type="SUPFAM" id="SSF51556">
    <property type="entry name" value="Metallo-dependent hydrolases"/>
    <property type="match status" value="1"/>
</dbReference>
<dbReference type="Gene3D" id="3.20.20.140">
    <property type="entry name" value="Metal-dependent hydrolases"/>
    <property type="match status" value="1"/>
</dbReference>
<organism evidence="4 5">
    <name type="scientific">Streptomyces varsoviensis</name>
    <dbReference type="NCBI Taxonomy" id="67373"/>
    <lineage>
        <taxon>Bacteria</taxon>
        <taxon>Bacillati</taxon>
        <taxon>Actinomycetota</taxon>
        <taxon>Actinomycetes</taxon>
        <taxon>Kitasatosporales</taxon>
        <taxon>Streptomycetaceae</taxon>
        <taxon>Streptomyces</taxon>
    </lineage>
</organism>
<evidence type="ECO:0000256" key="2">
    <source>
        <dbReference type="ARBA" id="ARBA00022801"/>
    </source>
</evidence>
<dbReference type="PANTHER" id="PTHR11113">
    <property type="entry name" value="N-ACETYLGLUCOSAMINE-6-PHOSPHATE DEACETYLASE"/>
    <property type="match status" value="1"/>
</dbReference>
<gene>
    <name evidence="4" type="ORF">ADK38_47805</name>
</gene>
<dbReference type="Pfam" id="PF01979">
    <property type="entry name" value="Amidohydro_1"/>
    <property type="match status" value="1"/>
</dbReference>
<name>A0ABR5IRA3_9ACTN</name>